<reference evidence="1 2" key="1">
    <citation type="journal article" date="1979" name="Int. J. Syst. Evol. Microbiol.">
        <title>Bacillus globisporus subsp. marinus subsp. nov.</title>
        <authorList>
            <person name="Liu H."/>
        </authorList>
    </citation>
    <scope>NUCLEOTIDE SEQUENCE [LARGE SCALE GENOMIC DNA]</scope>
    <source>
        <strain evidence="1 2">DSM 1297</strain>
    </source>
</reference>
<evidence type="ECO:0008006" key="3">
    <source>
        <dbReference type="Google" id="ProtNLM"/>
    </source>
</evidence>
<dbReference type="RefSeq" id="WP_367778615.1">
    <property type="nucleotide sequence ID" value="NZ_JBFMIA010000002.1"/>
</dbReference>
<dbReference type="InterPro" id="IPR036388">
    <property type="entry name" value="WH-like_DNA-bd_sf"/>
</dbReference>
<organism evidence="1 2">
    <name type="scientific">Jeotgalibacillus marinus</name>
    <dbReference type="NCBI Taxonomy" id="86667"/>
    <lineage>
        <taxon>Bacteria</taxon>
        <taxon>Bacillati</taxon>
        <taxon>Bacillota</taxon>
        <taxon>Bacilli</taxon>
        <taxon>Bacillales</taxon>
        <taxon>Caryophanaceae</taxon>
        <taxon>Jeotgalibacillus</taxon>
    </lineage>
</organism>
<accession>A0ABV3Q1C4</accession>
<protein>
    <recommendedName>
        <fullName evidence="3">Arginine repressor</fullName>
    </recommendedName>
</protein>
<dbReference type="Gene3D" id="1.10.10.10">
    <property type="entry name" value="Winged helix-like DNA-binding domain superfamily/Winged helix DNA-binding domain"/>
    <property type="match status" value="1"/>
</dbReference>
<gene>
    <name evidence="1" type="ORF">AB1471_04910</name>
</gene>
<comment type="caution">
    <text evidence="1">The sequence shown here is derived from an EMBL/GenBank/DDBJ whole genome shotgun (WGS) entry which is preliminary data.</text>
</comment>
<dbReference type="InterPro" id="IPR036390">
    <property type="entry name" value="WH_DNA-bd_sf"/>
</dbReference>
<name>A0ABV3Q1C4_9BACL</name>
<sequence>MSLFISSSLFTLIEENNFVNMDQLKDILEREHQLNLSQATLTRDFKYLGIEKREGVYKYVSRTKKQIHQNKATELVQDHVTSFDNDLSVHHIKVQDGKSSEIAHHLKQGYAAVVSHVQVDGDTLIIYLRKGKDAEELLNTLGQR</sequence>
<dbReference type="Proteomes" id="UP001556040">
    <property type="component" value="Unassembled WGS sequence"/>
</dbReference>
<evidence type="ECO:0000313" key="1">
    <source>
        <dbReference type="EMBL" id="MEW9501142.1"/>
    </source>
</evidence>
<keyword evidence="2" id="KW-1185">Reference proteome</keyword>
<proteinExistence type="predicted"/>
<evidence type="ECO:0000313" key="2">
    <source>
        <dbReference type="Proteomes" id="UP001556040"/>
    </source>
</evidence>
<dbReference type="SUPFAM" id="SSF46785">
    <property type="entry name" value="Winged helix' DNA-binding domain"/>
    <property type="match status" value="1"/>
</dbReference>
<dbReference type="EMBL" id="JBFMIA010000002">
    <property type="protein sequence ID" value="MEW9501142.1"/>
    <property type="molecule type" value="Genomic_DNA"/>
</dbReference>